<reference evidence="2" key="1">
    <citation type="journal article" date="2022" name="Mol. Ecol. Resour.">
        <title>The genomes of chicory, endive, great burdock and yacon provide insights into Asteraceae palaeo-polyploidization history and plant inulin production.</title>
        <authorList>
            <person name="Fan W."/>
            <person name="Wang S."/>
            <person name="Wang H."/>
            <person name="Wang A."/>
            <person name="Jiang F."/>
            <person name="Liu H."/>
            <person name="Zhao H."/>
            <person name="Xu D."/>
            <person name="Zhang Y."/>
        </authorList>
    </citation>
    <scope>NUCLEOTIDE SEQUENCE [LARGE SCALE GENOMIC DNA]</scope>
    <source>
        <strain evidence="2">cv. Yunnan</strain>
    </source>
</reference>
<protein>
    <submittedName>
        <fullName evidence="1">Uncharacterized protein</fullName>
    </submittedName>
</protein>
<accession>A0ACB8Z992</accession>
<organism evidence="1 2">
    <name type="scientific">Smallanthus sonchifolius</name>
    <dbReference type="NCBI Taxonomy" id="185202"/>
    <lineage>
        <taxon>Eukaryota</taxon>
        <taxon>Viridiplantae</taxon>
        <taxon>Streptophyta</taxon>
        <taxon>Embryophyta</taxon>
        <taxon>Tracheophyta</taxon>
        <taxon>Spermatophyta</taxon>
        <taxon>Magnoliopsida</taxon>
        <taxon>eudicotyledons</taxon>
        <taxon>Gunneridae</taxon>
        <taxon>Pentapetalae</taxon>
        <taxon>asterids</taxon>
        <taxon>campanulids</taxon>
        <taxon>Asterales</taxon>
        <taxon>Asteraceae</taxon>
        <taxon>Asteroideae</taxon>
        <taxon>Heliantheae alliance</taxon>
        <taxon>Millerieae</taxon>
        <taxon>Smallanthus</taxon>
    </lineage>
</organism>
<sequence>MEEYNDLEQVTGGESGFVHVEPIDSASMDVNSINQDDGVVVTQVYSVQYEPNDVRITEDGGNEEFVDCPDDLVSYDGMTGFDETQKSELVPEVQQTFGDDTEILPHHYQEERRQLLTELINLRHQLKNLTDKQSLIGGNDGALLTDELTSALPLHDIINDCFRCIELGLSEWSQTEGTIRNLYATLDTKDREIENLNVKFSDLAHKNSYLEIEYWKQMEKLEKSRETIEMLSSDIEKLKGEVEIQKTRFINTKGKLNLAVTKGKSLVQQRDSLKQVIVEKTSELDKCLIELQEKSSALVAANSLKEALLQRDMVIEKCEEILSSSSVGDELQSSDIVDRITWLVNERNRLTLISIEFQKIADALWSLELPEAAQYPDLESGVKWPLGSLNFAKYESFRLQDEINMTKEAACAEIDRLTISLLVEAQEKNYLEDELAKISDEICELKDKKGSLQNDLQRFEDKAAILREKLSMAVKKGKGLVQERESLKQQLAEKNAQNEALYLELKQQEAIINDCRDQICKLEYGLVRSKEERDQIEQFLIESNMMLQRVTKATDDISLPVDLIDPVEKVKWCAAYFDECQVAKVKSEQELTDVLTTVRSLEDALSVSEQYVLQLTEEKRELEILKVNTEEKLHKVLENEIKKLKEEATFHEDTISDLVEEKKNYEQEISTLNSQLSACKQELACKNENYHFYLSSFLENLQVLLKDGTLLSLFKQSFEKKIDFFMKINHYLKDVKDYFDSEQLQSYPAIEESFQLSTLLPVDFDNVLNIETSDGNLANAKDIGSYVDKTSEKLNLRNQILADEFVRLSSFTDELTASFLIKLEGIRNSVPFMVEQNETLLKNINSLQIDKQAQEKDFKVLLSACADVTKELKFLAENNILDKLNYNVSSDVGEVDEAVIADLKVTEEMLCAARNVRSVIEHCVDVKQNMSTEFKELQAELDNTRSMCENVKEENKIFQNRVSKLETEIKDKHAEWITREAELSKQTTAFLKDHEAKNDIMSSSEVKALFNKIDGIKTPFPSITTGGREAYDSDPIKKLFYIVDGVNKLLDEITMLSQSKEELHSNLSKQALEVEHLKEELEETIKDKKHFEKMQKDLFELSIGLERIIRKFGGDEDKKSADVAGLLPVLDRLVDSIVLDGENSKSEAQELGVKLLETQKLAEELEKKVKLLEDFNQNQACLHETSETSEVEDLGSVGKRSTPLVTYAAHVRTLRRESNDHLALNIDPESDRLIDEHETAEDKGHIFKSLHTSGLVPVHGKVIADRLDGIWVSGGRALMSRPRARLGLIAYCLFLHLWLIGTIL</sequence>
<dbReference type="Proteomes" id="UP001056120">
    <property type="component" value="Linkage Group LG26"/>
</dbReference>
<comment type="caution">
    <text evidence="1">The sequence shown here is derived from an EMBL/GenBank/DDBJ whole genome shotgun (WGS) entry which is preliminary data.</text>
</comment>
<dbReference type="EMBL" id="CM042043">
    <property type="protein sequence ID" value="KAI3694168.1"/>
    <property type="molecule type" value="Genomic_DNA"/>
</dbReference>
<proteinExistence type="predicted"/>
<keyword evidence="2" id="KW-1185">Reference proteome</keyword>
<evidence type="ECO:0000313" key="2">
    <source>
        <dbReference type="Proteomes" id="UP001056120"/>
    </source>
</evidence>
<reference evidence="1 2" key="2">
    <citation type="journal article" date="2022" name="Mol. Ecol. Resour.">
        <title>The genomes of chicory, endive, great burdock and yacon provide insights into Asteraceae paleo-polyploidization history and plant inulin production.</title>
        <authorList>
            <person name="Fan W."/>
            <person name="Wang S."/>
            <person name="Wang H."/>
            <person name="Wang A."/>
            <person name="Jiang F."/>
            <person name="Liu H."/>
            <person name="Zhao H."/>
            <person name="Xu D."/>
            <person name="Zhang Y."/>
        </authorList>
    </citation>
    <scope>NUCLEOTIDE SEQUENCE [LARGE SCALE GENOMIC DNA]</scope>
    <source>
        <strain evidence="2">cv. Yunnan</strain>
        <tissue evidence="1">Leaves</tissue>
    </source>
</reference>
<name>A0ACB8Z992_9ASTR</name>
<gene>
    <name evidence="1" type="ORF">L1987_77129</name>
</gene>
<evidence type="ECO:0000313" key="1">
    <source>
        <dbReference type="EMBL" id="KAI3694168.1"/>
    </source>
</evidence>